<feature type="compositionally biased region" description="Polar residues" evidence="11">
    <location>
        <begin position="672"/>
        <end position="682"/>
    </location>
</feature>
<dbReference type="InterPro" id="IPR005225">
    <property type="entry name" value="Small_GTP-bd"/>
</dbReference>
<dbReference type="CDD" id="cd03699">
    <property type="entry name" value="EF4_II"/>
    <property type="match status" value="1"/>
</dbReference>
<feature type="domain" description="Tr-type G" evidence="13">
    <location>
        <begin position="104"/>
        <end position="287"/>
    </location>
</feature>
<dbReference type="PROSITE" id="PS51722">
    <property type="entry name" value="G_TR_2"/>
    <property type="match status" value="1"/>
</dbReference>
<dbReference type="GO" id="GO:0005759">
    <property type="term" value="C:mitochondrial matrix"/>
    <property type="evidence" value="ECO:0007669"/>
    <property type="project" value="UniProtKB-UniRule"/>
</dbReference>
<comment type="function">
    <text evidence="10">Promotes mitochondrial protein synthesis. May act as a fidelity factor of the translation reaction, by catalyzing a one-codon backward translocation of tRNAs on improperly translocated ribosomes. Binds to mitochondrial ribosomes in a GTP-dependent manner.</text>
</comment>
<dbReference type="PROSITE" id="PS00301">
    <property type="entry name" value="G_TR_1"/>
    <property type="match status" value="1"/>
</dbReference>
<feature type="region of interest" description="Disordered" evidence="11">
    <location>
        <begin position="655"/>
        <end position="682"/>
    </location>
</feature>
<dbReference type="Pfam" id="PF00009">
    <property type="entry name" value="GTP_EFTU"/>
    <property type="match status" value="1"/>
</dbReference>
<dbReference type="AlphaFoldDB" id="J4C7S2"/>
<dbReference type="GO" id="GO:0003924">
    <property type="term" value="F:GTPase activity"/>
    <property type="evidence" value="ECO:0007669"/>
    <property type="project" value="UniProtKB-UniRule"/>
</dbReference>
<dbReference type="PANTHER" id="PTHR43512:SF4">
    <property type="entry name" value="TRANSLATION FACTOR GUF1 HOMOLOG, CHLOROPLASTIC"/>
    <property type="match status" value="1"/>
</dbReference>
<dbReference type="InterPro" id="IPR000795">
    <property type="entry name" value="T_Tr_GTP-bd_dom"/>
</dbReference>
<protein>
    <recommendedName>
        <fullName evidence="10">Translation factor GUF1 homolog, mitochondrial</fullName>
        <ecNumber evidence="10">3.6.5.n1</ecNumber>
    </recommendedName>
    <alternativeName>
        <fullName evidence="10">Elongation factor 4 homolog</fullName>
        <shortName evidence="10">EF-4</shortName>
    </alternativeName>
    <alternativeName>
        <fullName evidence="10">GTPase GUF1 homolog</fullName>
    </alternativeName>
    <alternativeName>
        <fullName evidence="10">Ribosomal back-translocase</fullName>
    </alternativeName>
</protein>
<dbReference type="STRING" id="869250.J4C7S2"/>
<dbReference type="PRINTS" id="PR00315">
    <property type="entry name" value="ELONGATNFCT"/>
</dbReference>
<dbReference type="InterPro" id="IPR035647">
    <property type="entry name" value="EFG_III/V"/>
</dbReference>
<keyword evidence="12" id="KW-0812">Transmembrane</keyword>
<keyword evidence="7 10" id="KW-0496">Mitochondrion</keyword>
<evidence type="ECO:0000256" key="6">
    <source>
        <dbReference type="ARBA" id="ARBA00022917"/>
    </source>
</evidence>
<dbReference type="EMBL" id="AP011946">
    <property type="protein sequence ID" value="BAM39533.1"/>
    <property type="molecule type" value="Genomic_DNA"/>
</dbReference>
<dbReference type="InterPro" id="IPR004161">
    <property type="entry name" value="EFTu-like_2"/>
</dbReference>
<dbReference type="GO" id="GO:0005525">
    <property type="term" value="F:GTP binding"/>
    <property type="evidence" value="ECO:0007669"/>
    <property type="project" value="UniProtKB-UniRule"/>
</dbReference>
<dbReference type="Gene3D" id="3.30.70.870">
    <property type="entry name" value="Elongation Factor G (Translational Gtpase), domain 3"/>
    <property type="match status" value="1"/>
</dbReference>
<evidence type="ECO:0000256" key="9">
    <source>
        <dbReference type="ARBA" id="ARBA00023136"/>
    </source>
</evidence>
<dbReference type="SUPFAM" id="SSF54980">
    <property type="entry name" value="EF-G C-terminal domain-like"/>
    <property type="match status" value="2"/>
</dbReference>
<dbReference type="VEuPathDB" id="PiroplasmaDB:TOT_010000988"/>
<dbReference type="Gene3D" id="2.40.30.10">
    <property type="entry name" value="Translation factors"/>
    <property type="match status" value="1"/>
</dbReference>
<dbReference type="InterPro" id="IPR006297">
    <property type="entry name" value="EF-4"/>
</dbReference>
<dbReference type="Pfam" id="PF00679">
    <property type="entry name" value="EFG_C"/>
    <property type="match status" value="1"/>
</dbReference>
<dbReference type="Pfam" id="PF14492">
    <property type="entry name" value="EFG_III"/>
    <property type="match status" value="1"/>
</dbReference>
<keyword evidence="15" id="KW-1185">Reference proteome</keyword>
<comment type="subcellular location">
    <subcellularLocation>
        <location evidence="10">Mitochondrion inner membrane</location>
        <topology evidence="10">Peripheral membrane protein</topology>
        <orientation evidence="10">Matrix side</orientation>
    </subcellularLocation>
</comment>
<sequence length="682" mass="76614">MLFYYQIAFIITELILYYLLNSIFLCSLSINVHSSLHPRRFNRFFNKIDSYHINPLNHVDKNRKFGYINQNPSLFQKNTGVYRNFLKFSKNAEVAVDQEEVDSELIRNFCIIAHVDHGKSTLADRFLQFTKAVPPERFKDQYLDNMDLERERGITIKLQTALIKYKSFIDGRTYTLNLIDTPGHIDFNHEARRSISACEGAILVVDGTKGIEAQTVTTANIAIEKGLKIIPVVNKIDMGHCDYESTAINLKKHFDFTEAEILKASAKQGTGIEDILEAVVGVVPPPKVDLEKPFRALVFDSIYDNNKGAICYVRVFEGSLKVGDEITLMNAKITSKVTALGVLLPDKREETDSLQSGQVGWITAGIKNTSQIEVGDTISLKKNLVEPVHKFESSKPTVFAGIYPCIGGDFDKLQTALEKLKLNDHSFHFETSNSSLVGHGFKCGFNGLLHLDIIVQRLDREFDTQVIVTSPSVPYRCTLRDGTVIMVDDAAKWPDDKVVQSSEEPWTYVTVRTQQDSLGEVMSMMNKMRARFLEKTAVRGTNMVVMEYEIPMCEILSDFFSKLKSVTNGFGSYDYEGTFYQPIELCKMRILLNGDEAVGLAVVVPRKEAHERGKFIVQTLVKLIPKRQFKVPVQAVVGRKVIASASIPAVRKDVTERCSGGDPSRKRKLLENQASVSGSGND</sequence>
<keyword evidence="5 10" id="KW-0378">Hydrolase</keyword>
<dbReference type="EC" id="3.6.5.n1" evidence="10"/>
<dbReference type="GeneID" id="20713819"/>
<keyword evidence="4 10" id="KW-0999">Mitochondrion inner membrane</keyword>
<evidence type="ECO:0000256" key="1">
    <source>
        <dbReference type="ARBA" id="ARBA00005454"/>
    </source>
</evidence>
<dbReference type="eggNOG" id="KOG0462">
    <property type="taxonomic scope" value="Eukaryota"/>
</dbReference>
<dbReference type="Gene3D" id="3.40.50.300">
    <property type="entry name" value="P-loop containing nucleotide triphosphate hydrolases"/>
    <property type="match status" value="1"/>
</dbReference>
<accession>J4C7S2</accession>
<comment type="similarity">
    <text evidence="10">Belongs to the GTP-binding elongation factor family. LepA subfamily.</text>
</comment>
<comment type="similarity">
    <text evidence="1">Belongs to the TRAFAC class translation factor GTPase superfamily. Classic translation factor GTPase family. LepA subfamily.</text>
</comment>
<evidence type="ECO:0000256" key="10">
    <source>
        <dbReference type="HAMAP-Rule" id="MF_03137"/>
    </source>
</evidence>
<dbReference type="GO" id="GO:0043022">
    <property type="term" value="F:ribosome binding"/>
    <property type="evidence" value="ECO:0007669"/>
    <property type="project" value="UniProtKB-UniRule"/>
</dbReference>
<evidence type="ECO:0000313" key="14">
    <source>
        <dbReference type="EMBL" id="BAM39533.1"/>
    </source>
</evidence>
<dbReference type="Gene3D" id="3.30.70.240">
    <property type="match status" value="1"/>
</dbReference>
<comment type="catalytic activity">
    <reaction evidence="10">
        <text>GTP + H2O = GDP + phosphate + H(+)</text>
        <dbReference type="Rhea" id="RHEA:19669"/>
        <dbReference type="ChEBI" id="CHEBI:15377"/>
        <dbReference type="ChEBI" id="CHEBI:15378"/>
        <dbReference type="ChEBI" id="CHEBI:37565"/>
        <dbReference type="ChEBI" id="CHEBI:43474"/>
        <dbReference type="ChEBI" id="CHEBI:58189"/>
        <dbReference type="EC" id="3.6.5.n1"/>
    </reaction>
</comment>
<keyword evidence="2" id="KW-1003">Cell membrane</keyword>
<dbReference type="InterPro" id="IPR027417">
    <property type="entry name" value="P-loop_NTPase"/>
</dbReference>
<evidence type="ECO:0000256" key="4">
    <source>
        <dbReference type="ARBA" id="ARBA00022792"/>
    </source>
</evidence>
<dbReference type="Pfam" id="PF03144">
    <property type="entry name" value="GTP_EFTU_D2"/>
    <property type="match status" value="1"/>
</dbReference>
<evidence type="ECO:0000256" key="12">
    <source>
        <dbReference type="SAM" id="Phobius"/>
    </source>
</evidence>
<evidence type="ECO:0000256" key="7">
    <source>
        <dbReference type="ARBA" id="ARBA00023128"/>
    </source>
</evidence>
<keyword evidence="12" id="KW-1133">Transmembrane helix</keyword>
<evidence type="ECO:0000256" key="11">
    <source>
        <dbReference type="SAM" id="MobiDB-lite"/>
    </source>
</evidence>
<dbReference type="HAMAP" id="MF_00071">
    <property type="entry name" value="LepA"/>
    <property type="match status" value="1"/>
</dbReference>
<dbReference type="InterPro" id="IPR041095">
    <property type="entry name" value="EFG_II"/>
</dbReference>
<dbReference type="InterPro" id="IPR000640">
    <property type="entry name" value="EFG_V-like"/>
</dbReference>
<dbReference type="KEGG" id="tot:TOT_010000988"/>
<evidence type="ECO:0000256" key="5">
    <source>
        <dbReference type="ARBA" id="ARBA00022801"/>
    </source>
</evidence>
<dbReference type="PANTHER" id="PTHR43512">
    <property type="entry name" value="TRANSLATION FACTOR GUF1-RELATED"/>
    <property type="match status" value="1"/>
</dbReference>
<dbReference type="GO" id="GO:0045727">
    <property type="term" value="P:positive regulation of translation"/>
    <property type="evidence" value="ECO:0007669"/>
    <property type="project" value="UniProtKB-UniRule"/>
</dbReference>
<keyword evidence="9 10" id="KW-0472">Membrane</keyword>
<evidence type="ECO:0000313" key="15">
    <source>
        <dbReference type="Proteomes" id="UP000003786"/>
    </source>
</evidence>
<gene>
    <name evidence="14" type="ORF">TOT_010000988</name>
</gene>
<dbReference type="OrthoDB" id="1074at2759"/>
<feature type="binding site" evidence="10">
    <location>
        <begin position="180"/>
        <end position="184"/>
    </location>
    <ligand>
        <name>GTP</name>
        <dbReference type="ChEBI" id="CHEBI:37565"/>
    </ligand>
</feature>
<keyword evidence="3 10" id="KW-0547">Nucleotide-binding</keyword>
<dbReference type="SUPFAM" id="SSF52540">
    <property type="entry name" value="P-loop containing nucleoside triphosphate hydrolases"/>
    <property type="match status" value="1"/>
</dbReference>
<dbReference type="Gene3D" id="3.30.70.2570">
    <property type="entry name" value="Elongation factor 4, C-terminal domain"/>
    <property type="match status" value="1"/>
</dbReference>
<dbReference type="InterPro" id="IPR031157">
    <property type="entry name" value="G_TR_CS"/>
</dbReference>
<dbReference type="GO" id="GO:0006412">
    <property type="term" value="P:translation"/>
    <property type="evidence" value="ECO:0007669"/>
    <property type="project" value="UniProtKB-KW"/>
</dbReference>
<dbReference type="InterPro" id="IPR013842">
    <property type="entry name" value="LepA_CTD"/>
</dbReference>
<dbReference type="NCBIfam" id="TIGR00231">
    <property type="entry name" value="small_GTP"/>
    <property type="match status" value="1"/>
</dbReference>
<dbReference type="GO" id="GO:0005743">
    <property type="term" value="C:mitochondrial inner membrane"/>
    <property type="evidence" value="ECO:0007669"/>
    <property type="project" value="UniProtKB-SubCell"/>
</dbReference>
<name>J4C7S2_THEOR</name>
<evidence type="ECO:0000259" key="13">
    <source>
        <dbReference type="PROSITE" id="PS51722"/>
    </source>
</evidence>
<feature type="transmembrane region" description="Helical" evidence="12">
    <location>
        <begin position="7"/>
        <end position="30"/>
    </location>
</feature>
<keyword evidence="8 10" id="KW-0342">GTP-binding</keyword>
<evidence type="ECO:0000256" key="3">
    <source>
        <dbReference type="ARBA" id="ARBA00022741"/>
    </source>
</evidence>
<dbReference type="FunFam" id="2.40.30.10:FF:000015">
    <property type="entry name" value="Translation factor GUF1, mitochondrial"/>
    <property type="match status" value="1"/>
</dbReference>
<dbReference type="OMA" id="EYSFVGY"/>
<keyword evidence="6 10" id="KW-0648">Protein biosynthesis</keyword>
<dbReference type="Proteomes" id="UP000003786">
    <property type="component" value="Chromosome 1"/>
</dbReference>
<reference evidence="14 15" key="1">
    <citation type="journal article" date="2012" name="MBio">
        <title>Comparative genome analysis of three eukaryotic parasites with differing abilities to transform leukocytes reveals key mediators of Theileria-induced leukocyte transformation.</title>
        <authorList>
            <person name="Hayashida K."/>
            <person name="Hara Y."/>
            <person name="Abe T."/>
            <person name="Yamasaki C."/>
            <person name="Toyoda A."/>
            <person name="Kosuge T."/>
            <person name="Suzuki Y."/>
            <person name="Sato Y."/>
            <person name="Kawashima S."/>
            <person name="Katayama T."/>
            <person name="Wakaguri H."/>
            <person name="Inoue N."/>
            <person name="Homma K."/>
            <person name="Tada-Umezaki M."/>
            <person name="Yagi Y."/>
            <person name="Fujii Y."/>
            <person name="Habara T."/>
            <person name="Kanehisa M."/>
            <person name="Watanabe H."/>
            <person name="Ito K."/>
            <person name="Gojobori T."/>
            <person name="Sugawara H."/>
            <person name="Imanishi T."/>
            <person name="Weir W."/>
            <person name="Gardner M."/>
            <person name="Pain A."/>
            <person name="Shiels B."/>
            <person name="Hattori M."/>
            <person name="Nene V."/>
            <person name="Sugimoto C."/>
        </authorList>
    </citation>
    <scope>NUCLEOTIDE SEQUENCE [LARGE SCALE GENOMIC DNA]</scope>
    <source>
        <strain evidence="14 15">Shintoku</strain>
    </source>
</reference>
<evidence type="ECO:0000256" key="2">
    <source>
        <dbReference type="ARBA" id="ARBA00022475"/>
    </source>
</evidence>
<dbReference type="Pfam" id="PF06421">
    <property type="entry name" value="LepA_C"/>
    <property type="match status" value="1"/>
</dbReference>
<evidence type="ECO:0000256" key="8">
    <source>
        <dbReference type="ARBA" id="ARBA00023134"/>
    </source>
</evidence>
<dbReference type="InterPro" id="IPR038363">
    <property type="entry name" value="LepA_C_sf"/>
</dbReference>
<feature type="binding site" evidence="10">
    <location>
        <begin position="113"/>
        <end position="120"/>
    </location>
    <ligand>
        <name>GTP</name>
        <dbReference type="ChEBI" id="CHEBI:37565"/>
    </ligand>
</feature>
<proteinExistence type="inferred from homology"/>
<organism evidence="14 15">
    <name type="scientific">Theileria orientalis strain Shintoku</name>
    <dbReference type="NCBI Taxonomy" id="869250"/>
    <lineage>
        <taxon>Eukaryota</taxon>
        <taxon>Sar</taxon>
        <taxon>Alveolata</taxon>
        <taxon>Apicomplexa</taxon>
        <taxon>Aconoidasida</taxon>
        <taxon>Piroplasmida</taxon>
        <taxon>Theileriidae</taxon>
        <taxon>Theileria</taxon>
    </lineage>
</organism>
<dbReference type="NCBIfam" id="TIGR01393">
    <property type="entry name" value="lepA"/>
    <property type="match status" value="1"/>
</dbReference>
<dbReference type="RefSeq" id="XP_009689834.1">
    <property type="nucleotide sequence ID" value="XM_009691539.1"/>
</dbReference>
<feature type="binding site" evidence="10">
    <location>
        <begin position="234"/>
        <end position="237"/>
    </location>
    <ligand>
        <name>GTP</name>
        <dbReference type="ChEBI" id="CHEBI:37565"/>
    </ligand>
</feature>